<dbReference type="Proteomes" id="UP000308671">
    <property type="component" value="Unassembled WGS sequence"/>
</dbReference>
<feature type="compositionally biased region" description="Polar residues" evidence="1">
    <location>
        <begin position="1"/>
        <end position="16"/>
    </location>
</feature>
<reference evidence="2 3" key="1">
    <citation type="submission" date="2017-12" db="EMBL/GenBank/DDBJ databases">
        <title>Comparative genomics of Botrytis spp.</title>
        <authorList>
            <person name="Valero-Jimenez C.A."/>
            <person name="Tapia P."/>
            <person name="Veloso J."/>
            <person name="Silva-Moreno E."/>
            <person name="Staats M."/>
            <person name="Valdes J.H."/>
            <person name="Van Kan J.A.L."/>
        </authorList>
    </citation>
    <scope>NUCLEOTIDE SEQUENCE [LARGE SCALE GENOMIC DNA]</scope>
    <source>
        <strain evidence="2 3">MUCL435</strain>
    </source>
</reference>
<dbReference type="AlphaFoldDB" id="A0A4S8QLV9"/>
<evidence type="ECO:0000313" key="3">
    <source>
        <dbReference type="Proteomes" id="UP000308671"/>
    </source>
</evidence>
<evidence type="ECO:0000256" key="1">
    <source>
        <dbReference type="SAM" id="MobiDB-lite"/>
    </source>
</evidence>
<accession>A0A4S8QLV9</accession>
<comment type="caution">
    <text evidence="2">The sequence shown here is derived from an EMBL/GenBank/DDBJ whole genome shotgun (WGS) entry which is preliminary data.</text>
</comment>
<feature type="compositionally biased region" description="Low complexity" evidence="1">
    <location>
        <begin position="33"/>
        <end position="44"/>
    </location>
</feature>
<evidence type="ECO:0000313" key="2">
    <source>
        <dbReference type="EMBL" id="THV44045.1"/>
    </source>
</evidence>
<feature type="region of interest" description="Disordered" evidence="1">
    <location>
        <begin position="1"/>
        <end position="76"/>
    </location>
</feature>
<name>A0A4S8QLV9_9HELO</name>
<dbReference type="EMBL" id="PQXL01000747">
    <property type="protein sequence ID" value="THV44045.1"/>
    <property type="molecule type" value="Genomic_DNA"/>
</dbReference>
<sequence>MLTSQSHTTNPYSNTGAKKRKSDFGDIDSEDFNNNNNNQSMNQSSKRKRTYSPSLPSPSPSPSQSSSPKEKKKPENNSCFWVKSSKKFPSEFFTVIPSSPSESDLCTAIIHLIIYYARHRPTYDQSFTSIEATTKINKLWGFDKVGDGKIYLKPVQRFKIKGEEIRFVVRRAREILREQEWQVVQRVIAYSHSEGWFIMALRGVIHDNTKRNLAEVVEESIRNKIDSLSMPNSQLKISALTEFVMECEIKDEDKDNETTINRSVDVAWRKKGELYPAVVAEIEHTQRDYEGYEIIHQYLTRSPDLVVNYAFALKIGYKAGSNVGHEVNWTLYKRVVNGDKLTSEAGTPVVLRDSERCVSSSDILDANIFDLSIREILPRRSKWSKQFKEEILDARVHVSGRKFLQCVVDAEELAGKKITEKAASPLEVEGKENGSAFIIAVRPETAEEMAYNESEQLRNLKRDRISMEREVKDGKKRKREEKAYIAEGVAVVVEDSGLKRRTRSMGRKKES</sequence>
<keyword evidence="3" id="KW-1185">Reference proteome</keyword>
<gene>
    <name evidence="2" type="ORF">BGAL_0752g00010</name>
</gene>
<protein>
    <submittedName>
        <fullName evidence="2">Uncharacterized protein</fullName>
    </submittedName>
</protein>
<proteinExistence type="predicted"/>
<dbReference type="OrthoDB" id="3534794at2759"/>
<organism evidence="2 3">
    <name type="scientific">Botrytis galanthina</name>
    <dbReference type="NCBI Taxonomy" id="278940"/>
    <lineage>
        <taxon>Eukaryota</taxon>
        <taxon>Fungi</taxon>
        <taxon>Dikarya</taxon>
        <taxon>Ascomycota</taxon>
        <taxon>Pezizomycotina</taxon>
        <taxon>Leotiomycetes</taxon>
        <taxon>Helotiales</taxon>
        <taxon>Sclerotiniaceae</taxon>
        <taxon>Botrytis</taxon>
    </lineage>
</organism>